<dbReference type="InterPro" id="IPR036388">
    <property type="entry name" value="WH-like_DNA-bd_sf"/>
</dbReference>
<dbReference type="AlphaFoldDB" id="A0A5C8P9D5"/>
<dbReference type="InterPro" id="IPR023187">
    <property type="entry name" value="Tscrpt_reg_MarR-type_CS"/>
</dbReference>
<gene>
    <name evidence="1" type="ORF">FHP25_35235</name>
</gene>
<dbReference type="PROSITE" id="PS01117">
    <property type="entry name" value="HTH_MARR_1"/>
    <property type="match status" value="1"/>
</dbReference>
<name>A0A5C8P9D5_9HYPH</name>
<evidence type="ECO:0000313" key="1">
    <source>
        <dbReference type="EMBL" id="TXL70278.1"/>
    </source>
</evidence>
<comment type="caution">
    <text evidence="1">The sequence shown here is derived from an EMBL/GenBank/DDBJ whole genome shotgun (WGS) entry which is preliminary data.</text>
</comment>
<dbReference type="InterPro" id="IPR036390">
    <property type="entry name" value="WH_DNA-bd_sf"/>
</dbReference>
<dbReference type="GO" id="GO:0003677">
    <property type="term" value="F:DNA binding"/>
    <property type="evidence" value="ECO:0007669"/>
    <property type="project" value="UniProtKB-KW"/>
</dbReference>
<dbReference type="Proteomes" id="UP000321638">
    <property type="component" value="Unassembled WGS sequence"/>
</dbReference>
<protein>
    <submittedName>
        <fullName evidence="1">Winged helix DNA-binding protein</fullName>
    </submittedName>
</protein>
<proteinExistence type="predicted"/>
<dbReference type="Gene3D" id="1.10.10.10">
    <property type="entry name" value="Winged helix-like DNA-binding domain superfamily/Winged helix DNA-binding domain"/>
    <property type="match status" value="1"/>
</dbReference>
<dbReference type="SUPFAM" id="SSF46785">
    <property type="entry name" value="Winged helix' DNA-binding domain"/>
    <property type="match status" value="1"/>
</dbReference>
<reference evidence="1 2" key="1">
    <citation type="submission" date="2019-06" db="EMBL/GenBank/DDBJ databases">
        <title>New taxonomy in bacterial strain CC-CFT640, isolated from vineyard.</title>
        <authorList>
            <person name="Lin S.-Y."/>
            <person name="Tsai C.-F."/>
            <person name="Young C.-C."/>
        </authorList>
    </citation>
    <scope>NUCLEOTIDE SEQUENCE [LARGE SCALE GENOMIC DNA]</scope>
    <source>
        <strain evidence="1 2">CC-CFT640</strain>
    </source>
</reference>
<keyword evidence="2" id="KW-1185">Reference proteome</keyword>
<sequence length="123" mass="13850">MTVGPSTAMRAVAPERSERIRAMLREHKVRARIFGGSALSDPGWTMLLDLMLSHLEGRQTYLTSLCVASGLPTTNAKRRVTQLITDGLVQRENDRSDRRRVLLTLTDRGLEGLSAYLDQIERR</sequence>
<organism evidence="1 2">
    <name type="scientific">Vineibacter terrae</name>
    <dbReference type="NCBI Taxonomy" id="2586908"/>
    <lineage>
        <taxon>Bacteria</taxon>
        <taxon>Pseudomonadati</taxon>
        <taxon>Pseudomonadota</taxon>
        <taxon>Alphaproteobacteria</taxon>
        <taxon>Hyphomicrobiales</taxon>
        <taxon>Vineibacter</taxon>
    </lineage>
</organism>
<dbReference type="EMBL" id="VDUZ01000062">
    <property type="protein sequence ID" value="TXL70278.1"/>
    <property type="molecule type" value="Genomic_DNA"/>
</dbReference>
<accession>A0A5C8P9D5</accession>
<keyword evidence="1" id="KW-0238">DNA-binding</keyword>
<evidence type="ECO:0000313" key="2">
    <source>
        <dbReference type="Proteomes" id="UP000321638"/>
    </source>
</evidence>